<organism evidence="2 3">
    <name type="scientific">Trichinella nativa</name>
    <dbReference type="NCBI Taxonomy" id="6335"/>
    <lineage>
        <taxon>Eukaryota</taxon>
        <taxon>Metazoa</taxon>
        <taxon>Ecdysozoa</taxon>
        <taxon>Nematoda</taxon>
        <taxon>Enoplea</taxon>
        <taxon>Dorylaimia</taxon>
        <taxon>Trichinellida</taxon>
        <taxon>Trichinellidae</taxon>
        <taxon>Trichinella</taxon>
    </lineage>
</organism>
<proteinExistence type="predicted"/>
<dbReference type="AlphaFoldDB" id="A0A0V1L1J3"/>
<evidence type="ECO:0000313" key="3">
    <source>
        <dbReference type="Proteomes" id="UP000054721"/>
    </source>
</evidence>
<keyword evidence="1" id="KW-1133">Transmembrane helix</keyword>
<comment type="caution">
    <text evidence="2">The sequence shown here is derived from an EMBL/GenBank/DDBJ whole genome shotgun (WGS) entry which is preliminary data.</text>
</comment>
<protein>
    <submittedName>
        <fullName evidence="2">Uncharacterized protein</fullName>
    </submittedName>
</protein>
<keyword evidence="1" id="KW-0472">Membrane</keyword>
<feature type="transmembrane region" description="Helical" evidence="1">
    <location>
        <begin position="16"/>
        <end position="35"/>
    </location>
</feature>
<keyword evidence="1" id="KW-0812">Transmembrane</keyword>
<sequence>MSFDIIIRYSLKFPSLVQYFLVLGNSIFLHFRSISNKLKTTVSIRVQMLIRSRTLLGGNMSFLKVPRQTNMNVSNNLALKLPCA</sequence>
<gene>
    <name evidence="2" type="ORF">T02_7292</name>
</gene>
<dbReference type="Proteomes" id="UP000054721">
    <property type="component" value="Unassembled WGS sequence"/>
</dbReference>
<name>A0A0V1L1J3_9BILA</name>
<reference evidence="2 3" key="1">
    <citation type="submission" date="2015-05" db="EMBL/GenBank/DDBJ databases">
        <title>Evolution of Trichinella species and genotypes.</title>
        <authorList>
            <person name="Korhonen P.K."/>
            <person name="Edoardo P."/>
            <person name="Giuseppe L.R."/>
            <person name="Gasser R.B."/>
        </authorList>
    </citation>
    <scope>NUCLEOTIDE SEQUENCE [LARGE SCALE GENOMIC DNA]</scope>
    <source>
        <strain evidence="2">ISS10</strain>
    </source>
</reference>
<dbReference type="EMBL" id="JYDW01000164">
    <property type="protein sequence ID" value="KRZ53437.1"/>
    <property type="molecule type" value="Genomic_DNA"/>
</dbReference>
<accession>A0A0V1L1J3</accession>
<keyword evidence="3" id="KW-1185">Reference proteome</keyword>
<dbReference type="OrthoDB" id="5925206at2759"/>
<evidence type="ECO:0000313" key="2">
    <source>
        <dbReference type="EMBL" id="KRZ53437.1"/>
    </source>
</evidence>
<evidence type="ECO:0000256" key="1">
    <source>
        <dbReference type="SAM" id="Phobius"/>
    </source>
</evidence>